<sequence>MLRKIVNKLLHSTSHSQGRKRYSSSAKNYGRRYSSSHGYSRRKGSSSDYKRRHGNQGHGYYKNRRGSSS</sequence>
<keyword evidence="3" id="KW-1185">Reference proteome</keyword>
<organism evidence="2 3">
    <name type="scientific">Paenibacillus lautus</name>
    <name type="common">Bacillus lautus</name>
    <dbReference type="NCBI Taxonomy" id="1401"/>
    <lineage>
        <taxon>Bacteria</taxon>
        <taxon>Bacillati</taxon>
        <taxon>Bacillota</taxon>
        <taxon>Bacilli</taxon>
        <taxon>Bacillales</taxon>
        <taxon>Paenibacillaceae</taxon>
        <taxon>Paenibacillus</taxon>
    </lineage>
</organism>
<name>A0A385TPW9_PAELA</name>
<evidence type="ECO:0000256" key="1">
    <source>
        <dbReference type="SAM" id="MobiDB-lite"/>
    </source>
</evidence>
<dbReference type="Proteomes" id="UP000266552">
    <property type="component" value="Chromosome"/>
</dbReference>
<feature type="compositionally biased region" description="Basic residues" evidence="1">
    <location>
        <begin position="39"/>
        <end position="69"/>
    </location>
</feature>
<gene>
    <name evidence="2" type="ORF">D5F53_16335</name>
</gene>
<accession>A0A385TPW9</accession>
<proteinExistence type="predicted"/>
<evidence type="ECO:0000313" key="3">
    <source>
        <dbReference type="Proteomes" id="UP000266552"/>
    </source>
</evidence>
<feature type="region of interest" description="Disordered" evidence="1">
    <location>
        <begin position="1"/>
        <end position="69"/>
    </location>
</feature>
<dbReference type="RefSeq" id="WP_119848624.1">
    <property type="nucleotide sequence ID" value="NZ_CP032412.1"/>
</dbReference>
<dbReference type="KEGG" id="plw:D5F53_16335"/>
<dbReference type="AlphaFoldDB" id="A0A385TPW9"/>
<reference evidence="2 3" key="1">
    <citation type="submission" date="2018-09" db="EMBL/GenBank/DDBJ databases">
        <title>Genome Sequence of Paenibacillus lautus Strain E7593-69, Azo Dye-Degrading Bacteria, Isolated from Commercial Tattoo Inks.</title>
        <authorList>
            <person name="Nho S.W."/>
            <person name="Kim S.-J."/>
            <person name="Kweon O."/>
            <person name="Cerniglia C.E."/>
        </authorList>
    </citation>
    <scope>NUCLEOTIDE SEQUENCE [LARGE SCALE GENOMIC DNA]</scope>
    <source>
        <strain evidence="2 3">E7593-69</strain>
    </source>
</reference>
<protein>
    <submittedName>
        <fullName evidence="2">Uncharacterized protein</fullName>
    </submittedName>
</protein>
<dbReference type="EMBL" id="CP032412">
    <property type="protein sequence ID" value="AYB44744.1"/>
    <property type="molecule type" value="Genomic_DNA"/>
</dbReference>
<evidence type="ECO:0000313" key="2">
    <source>
        <dbReference type="EMBL" id="AYB44744.1"/>
    </source>
</evidence>